<name>A0A8H2HKQ2_ORBOL</name>
<dbReference type="EMBL" id="SOZJ01000009">
    <property type="protein sequence ID" value="TGJ62671.1"/>
    <property type="molecule type" value="Genomic_DNA"/>
</dbReference>
<dbReference type="AlphaFoldDB" id="A0A8H2HKQ2"/>
<evidence type="ECO:0000313" key="4">
    <source>
        <dbReference type="Proteomes" id="UP000297595"/>
    </source>
</evidence>
<evidence type="ECO:0000313" key="3">
    <source>
        <dbReference type="EMBL" id="TGJ62671.1"/>
    </source>
</evidence>
<reference evidence="3 4" key="1">
    <citation type="submission" date="2019-03" db="EMBL/GenBank/DDBJ databases">
        <title>Nematode-trapping fungi genome.</title>
        <authorList>
            <person name="Vidal-Diez De Ulzurrun G."/>
        </authorList>
    </citation>
    <scope>NUCLEOTIDE SEQUENCE [LARGE SCALE GENOMIC DNA]</scope>
    <source>
        <strain evidence="3 4">TWF154</strain>
    </source>
</reference>
<organism evidence="3 4">
    <name type="scientific">Orbilia oligospora</name>
    <name type="common">Nematode-trapping fungus</name>
    <name type="synonym">Arthrobotrys oligospora</name>
    <dbReference type="NCBI Taxonomy" id="2813651"/>
    <lineage>
        <taxon>Eukaryota</taxon>
        <taxon>Fungi</taxon>
        <taxon>Dikarya</taxon>
        <taxon>Ascomycota</taxon>
        <taxon>Pezizomycotina</taxon>
        <taxon>Orbiliomycetes</taxon>
        <taxon>Orbiliales</taxon>
        <taxon>Orbiliaceae</taxon>
        <taxon>Orbilia</taxon>
    </lineage>
</organism>
<comment type="caution">
    <text evidence="3">The sequence shown here is derived from an EMBL/GenBank/DDBJ whole genome shotgun (WGS) entry which is preliminary data.</text>
</comment>
<feature type="transmembrane region" description="Helical" evidence="2">
    <location>
        <begin position="63"/>
        <end position="82"/>
    </location>
</feature>
<keyword evidence="2" id="KW-0472">Membrane</keyword>
<feature type="region of interest" description="Disordered" evidence="1">
    <location>
        <begin position="1"/>
        <end position="22"/>
    </location>
</feature>
<gene>
    <name evidence="3" type="ORF">EYR41_011860</name>
</gene>
<keyword evidence="2" id="KW-1133">Transmembrane helix</keyword>
<keyword evidence="2" id="KW-0812">Transmembrane</keyword>
<feature type="transmembrane region" description="Helical" evidence="2">
    <location>
        <begin position="94"/>
        <end position="117"/>
    </location>
</feature>
<accession>A0A8H2HKQ2</accession>
<evidence type="ECO:0000256" key="2">
    <source>
        <dbReference type="SAM" id="Phobius"/>
    </source>
</evidence>
<dbReference type="Proteomes" id="UP000297595">
    <property type="component" value="Unassembled WGS sequence"/>
</dbReference>
<feature type="transmembrane region" description="Helical" evidence="2">
    <location>
        <begin position="31"/>
        <end position="51"/>
    </location>
</feature>
<evidence type="ECO:0000256" key="1">
    <source>
        <dbReference type="SAM" id="MobiDB-lite"/>
    </source>
</evidence>
<sequence length="128" mass="15067">MVRRTRRAEPQPNPPPLPRGVQRQEIPQLPVAFMATYMLSMIGGAAAYWACQRLTRPPRETTTIVIICMAYIWAKFILQVIYKNYFLSEWTTRMFISSGLAWLLYHIYRIQMMAYAFDDWKAAQVKKD</sequence>
<proteinExistence type="predicted"/>
<protein>
    <submittedName>
        <fullName evidence="3">Uncharacterized protein</fullName>
    </submittedName>
</protein>